<dbReference type="EC" id="2.4.1.182" evidence="3 11"/>
<dbReference type="RefSeq" id="WP_061273717.1">
    <property type="nucleotide sequence ID" value="NZ_CP023525.1"/>
</dbReference>
<reference evidence="13 15" key="2">
    <citation type="submission" date="2018-06" db="EMBL/GenBank/DDBJ databases">
        <authorList>
            <consortium name="Pathogen Informatics"/>
            <person name="Doyle S."/>
        </authorList>
    </citation>
    <scope>NUCLEOTIDE SEQUENCE [LARGE SCALE GENOMIC DNA]</scope>
    <source>
        <strain evidence="13 15">NCTC12120</strain>
    </source>
</reference>
<evidence type="ECO:0000256" key="4">
    <source>
        <dbReference type="ARBA" id="ARBA00020902"/>
    </source>
</evidence>
<evidence type="ECO:0000256" key="8">
    <source>
        <dbReference type="ARBA" id="ARBA00022679"/>
    </source>
</evidence>
<dbReference type="UniPathway" id="UPA00359">
    <property type="reaction ID" value="UER00481"/>
</dbReference>
<dbReference type="InterPro" id="IPR003835">
    <property type="entry name" value="Glyco_trans_19"/>
</dbReference>
<gene>
    <name evidence="11 13" type="primary">lpxB</name>
    <name evidence="12" type="ORF">CO704_19245</name>
    <name evidence="13" type="ORF">NCTC12120_01168</name>
</gene>
<dbReference type="CDD" id="cd01635">
    <property type="entry name" value="Glycosyltransferase_GTB-type"/>
    <property type="match status" value="1"/>
</dbReference>
<comment type="catalytic activity">
    <reaction evidence="10 11">
        <text>a lipid X + a UDP-2-N,3-O-bis[(3R)-3-hydroxyacyl]-alpha-D-glucosamine = a lipid A disaccharide + UDP + H(+)</text>
        <dbReference type="Rhea" id="RHEA:67828"/>
        <dbReference type="ChEBI" id="CHEBI:15378"/>
        <dbReference type="ChEBI" id="CHEBI:58223"/>
        <dbReference type="ChEBI" id="CHEBI:137748"/>
        <dbReference type="ChEBI" id="CHEBI:176338"/>
        <dbReference type="ChEBI" id="CHEBI:176343"/>
        <dbReference type="EC" id="2.4.1.182"/>
    </reaction>
</comment>
<organism evidence="12 14">
    <name type="scientific">Cedecea neteri</name>
    <dbReference type="NCBI Taxonomy" id="158822"/>
    <lineage>
        <taxon>Bacteria</taxon>
        <taxon>Pseudomonadati</taxon>
        <taxon>Pseudomonadota</taxon>
        <taxon>Gammaproteobacteria</taxon>
        <taxon>Enterobacterales</taxon>
        <taxon>Enterobacteriaceae</taxon>
        <taxon>Cedecea</taxon>
    </lineage>
</organism>
<keyword evidence="8 11" id="KW-0808">Transferase</keyword>
<name>A0A291E1Z2_9ENTR</name>
<dbReference type="PANTHER" id="PTHR30372">
    <property type="entry name" value="LIPID-A-DISACCHARIDE SYNTHASE"/>
    <property type="match status" value="1"/>
</dbReference>
<evidence type="ECO:0000256" key="10">
    <source>
        <dbReference type="ARBA" id="ARBA00048975"/>
    </source>
</evidence>
<dbReference type="GO" id="GO:0008915">
    <property type="term" value="F:lipid-A-disaccharide synthase activity"/>
    <property type="evidence" value="ECO:0007669"/>
    <property type="project" value="UniProtKB-UniRule"/>
</dbReference>
<dbReference type="Proteomes" id="UP000251197">
    <property type="component" value="Unassembled WGS sequence"/>
</dbReference>
<evidence type="ECO:0000256" key="11">
    <source>
        <dbReference type="HAMAP-Rule" id="MF_00392"/>
    </source>
</evidence>
<dbReference type="AlphaFoldDB" id="A0A291E1Z2"/>
<accession>A0A291E1Z2</accession>
<evidence type="ECO:0000256" key="1">
    <source>
        <dbReference type="ARBA" id="ARBA00002056"/>
    </source>
</evidence>
<dbReference type="EMBL" id="UAVU01000003">
    <property type="protein sequence ID" value="SQA97342.1"/>
    <property type="molecule type" value="Genomic_DNA"/>
</dbReference>
<protein>
    <recommendedName>
        <fullName evidence="4 11">Lipid-A-disaccharide synthase</fullName>
        <ecNumber evidence="3 11">2.4.1.182</ecNumber>
    </recommendedName>
</protein>
<evidence type="ECO:0000313" key="14">
    <source>
        <dbReference type="Proteomes" id="UP000217979"/>
    </source>
</evidence>
<reference evidence="12 14" key="1">
    <citation type="submission" date="2017-09" db="EMBL/GenBank/DDBJ databases">
        <title>FDA dAtabase for Regulatory Grade micrObial Sequences (FDA-ARGOS): Supporting development and validation of Infectious Disease Dx tests.</title>
        <authorList>
            <person name="Minogue T."/>
            <person name="Wolcott M."/>
            <person name="Wasieloski L."/>
            <person name="Aguilar W."/>
            <person name="Moore D."/>
            <person name="Tallon L."/>
            <person name="Sadzewicz L."/>
            <person name="Ott S."/>
            <person name="Zhao X."/>
            <person name="Nagaraj S."/>
            <person name="Vavikolanu K."/>
            <person name="Aluvathingal J."/>
            <person name="Nadendla S."/>
            <person name="Sichtig H."/>
        </authorList>
    </citation>
    <scope>NUCLEOTIDE SEQUENCE [LARGE SCALE GENOMIC DNA]</scope>
    <source>
        <strain evidence="12 14">FDAARGOS_392</strain>
    </source>
</reference>
<keyword evidence="7 11" id="KW-0328">Glycosyltransferase</keyword>
<dbReference type="GO" id="GO:0009245">
    <property type="term" value="P:lipid A biosynthetic process"/>
    <property type="evidence" value="ECO:0007669"/>
    <property type="project" value="UniProtKB-UniRule"/>
</dbReference>
<evidence type="ECO:0000313" key="13">
    <source>
        <dbReference type="EMBL" id="SQA97342.1"/>
    </source>
</evidence>
<dbReference type="NCBIfam" id="TIGR00215">
    <property type="entry name" value="lpxB"/>
    <property type="match status" value="1"/>
</dbReference>
<dbReference type="EMBL" id="CP023525">
    <property type="protein sequence ID" value="ATF94077.1"/>
    <property type="molecule type" value="Genomic_DNA"/>
</dbReference>
<evidence type="ECO:0000313" key="12">
    <source>
        <dbReference type="EMBL" id="ATF94077.1"/>
    </source>
</evidence>
<dbReference type="PANTHER" id="PTHR30372:SF4">
    <property type="entry name" value="LIPID-A-DISACCHARIDE SYNTHASE, MITOCHONDRIAL-RELATED"/>
    <property type="match status" value="1"/>
</dbReference>
<dbReference type="STRING" id="158822.LH23_09335"/>
<dbReference type="GO" id="GO:0005543">
    <property type="term" value="F:phospholipid binding"/>
    <property type="evidence" value="ECO:0007669"/>
    <property type="project" value="TreeGrafter"/>
</dbReference>
<evidence type="ECO:0000256" key="6">
    <source>
        <dbReference type="ARBA" id="ARBA00022556"/>
    </source>
</evidence>
<keyword evidence="9 11" id="KW-0443">Lipid metabolism</keyword>
<evidence type="ECO:0000256" key="9">
    <source>
        <dbReference type="ARBA" id="ARBA00023098"/>
    </source>
</evidence>
<dbReference type="HAMAP" id="MF_00392">
    <property type="entry name" value="LpxB"/>
    <property type="match status" value="1"/>
</dbReference>
<comment type="catalytic activity">
    <reaction evidence="11">
        <text>2-N,3-O-bis[(3R)-3-hydroxytetradecanoyl]-alpha-D-glucosaminyl 1-phosphate + UDP-2-N,3-O-bis[(3R)-3-hydroxytetradecanoyl]-alpha-D-glucosamine = lipid A disaccharide (E. coli) + UDP + H(+)</text>
        <dbReference type="Rhea" id="RHEA:22668"/>
        <dbReference type="ChEBI" id="CHEBI:15378"/>
        <dbReference type="ChEBI" id="CHEBI:57957"/>
        <dbReference type="ChEBI" id="CHEBI:58223"/>
        <dbReference type="ChEBI" id="CHEBI:58466"/>
        <dbReference type="ChEBI" id="CHEBI:78847"/>
    </reaction>
</comment>
<comment type="pathway">
    <text evidence="11">Glycolipid biosynthesis; lipid IV(A) biosynthesis; lipid IV(A) from (3R)-3-hydroxytetradecanoyl-[acyl-carrier-protein] and UDP-N-acetyl-alpha-D-glucosamine: step 5/6.</text>
</comment>
<evidence type="ECO:0000256" key="2">
    <source>
        <dbReference type="ARBA" id="ARBA00007868"/>
    </source>
</evidence>
<proteinExistence type="inferred from homology"/>
<evidence type="ECO:0000313" key="15">
    <source>
        <dbReference type="Proteomes" id="UP000251197"/>
    </source>
</evidence>
<evidence type="ECO:0000256" key="3">
    <source>
        <dbReference type="ARBA" id="ARBA00012687"/>
    </source>
</evidence>
<comment type="function">
    <text evidence="1 11">Condensation of UDP-2,3-diacylglucosamine and 2,3-diacylglucosamine-1-phosphate to form lipid A disaccharide, a precursor of lipid A, a phosphorylated glycolipid that anchors the lipopolysaccharide to the outer membrane of the cell.</text>
</comment>
<dbReference type="Proteomes" id="UP000217979">
    <property type="component" value="Chromosome"/>
</dbReference>
<keyword evidence="5 11" id="KW-0444">Lipid biosynthesis</keyword>
<comment type="similarity">
    <text evidence="2 11">Belongs to the LpxB family.</text>
</comment>
<sequence length="382" mass="42421">MKPDRPLTIALVAGETSGDILGAGLIRELKARMPDARFVGVAGPLMQAEGCEAWYEMEELAVMGIVEVLGRLRRLLQIRSDLTKRFTELQPDVFVGIDAPDFNITLEGNLKKQGIRTIHYVSPSVWAWRQKRVFKIGRATDLVLAFLPFEKAFYDRFNVPCRFIGHTMADAMPLDPDKNAARATLGIAADAKCLALLPGSRGAEVEMLSADFLRTAQLLRKRWPALEVVVPLVNAKRREQFEKIKAEIAPELHVHLLDGKAREAMIASDAALLASGTAALECMLAKCPMVVGYRMKPFTFWLAKRLVKTDYVSLPNLLAGRELVKELLQNECEPIGLACALEPLLEDGAVSHQMHDTFRDLHQQIRCNADKQAADAVLELAQ</sequence>
<dbReference type="SUPFAM" id="SSF53756">
    <property type="entry name" value="UDP-Glycosyltransferase/glycogen phosphorylase"/>
    <property type="match status" value="1"/>
</dbReference>
<evidence type="ECO:0000256" key="5">
    <source>
        <dbReference type="ARBA" id="ARBA00022516"/>
    </source>
</evidence>
<dbReference type="GO" id="GO:0016020">
    <property type="term" value="C:membrane"/>
    <property type="evidence" value="ECO:0007669"/>
    <property type="project" value="GOC"/>
</dbReference>
<dbReference type="Pfam" id="PF02684">
    <property type="entry name" value="LpxB"/>
    <property type="match status" value="1"/>
</dbReference>
<keyword evidence="6 11" id="KW-0441">Lipid A biosynthesis</keyword>
<evidence type="ECO:0000256" key="7">
    <source>
        <dbReference type="ARBA" id="ARBA00022676"/>
    </source>
</evidence>